<organism evidence="3 4">
    <name type="scientific">Sciurus carolinensis</name>
    <name type="common">Eastern gray squirrel</name>
    <dbReference type="NCBI Taxonomy" id="30640"/>
    <lineage>
        <taxon>Eukaryota</taxon>
        <taxon>Metazoa</taxon>
        <taxon>Chordata</taxon>
        <taxon>Craniata</taxon>
        <taxon>Vertebrata</taxon>
        <taxon>Euteleostomi</taxon>
        <taxon>Mammalia</taxon>
        <taxon>Eutheria</taxon>
        <taxon>Euarchontoglires</taxon>
        <taxon>Glires</taxon>
        <taxon>Rodentia</taxon>
        <taxon>Sciuromorpha</taxon>
        <taxon>Sciuridae</taxon>
        <taxon>Sciurinae</taxon>
        <taxon>Sciurini</taxon>
        <taxon>Sciurus</taxon>
    </lineage>
</organism>
<comment type="caution">
    <text evidence="3">The sequence shown here is derived from an EMBL/GenBank/DDBJ whole genome shotgun (WGS) entry which is preliminary data.</text>
</comment>
<name>A0AA41N0V3_SCICA</name>
<dbReference type="PANTHER" id="PTHR31428:SF5">
    <property type="entry name" value="REPULSIVE GUIDANCE MOLECULE B"/>
    <property type="match status" value="1"/>
</dbReference>
<evidence type="ECO:0000259" key="2">
    <source>
        <dbReference type="Pfam" id="PF06534"/>
    </source>
</evidence>
<dbReference type="AlphaFoldDB" id="A0AA41N0V3"/>
<dbReference type="GO" id="GO:0015026">
    <property type="term" value="F:coreceptor activity"/>
    <property type="evidence" value="ECO:0007669"/>
    <property type="project" value="TreeGrafter"/>
</dbReference>
<reference evidence="3" key="1">
    <citation type="submission" date="2020-03" db="EMBL/GenBank/DDBJ databases">
        <title>Studies in the Genomics of Life Span.</title>
        <authorList>
            <person name="Glass D."/>
        </authorList>
    </citation>
    <scope>NUCLEOTIDE SEQUENCE</scope>
    <source>
        <strain evidence="3">SUZIE</strain>
        <tissue evidence="3">Muscle</tissue>
    </source>
</reference>
<feature type="domain" description="Repulsive guidance molecule C-terminal" evidence="2">
    <location>
        <begin position="6"/>
        <end position="97"/>
    </location>
</feature>
<dbReference type="EMBL" id="JAATJV010377840">
    <property type="protein sequence ID" value="MBZ3881691.1"/>
    <property type="molecule type" value="Genomic_DNA"/>
</dbReference>
<evidence type="ECO:0000256" key="1">
    <source>
        <dbReference type="SAM" id="MobiDB-lite"/>
    </source>
</evidence>
<dbReference type="InterPro" id="IPR009496">
    <property type="entry name" value="RGM_C"/>
</dbReference>
<dbReference type="InterPro" id="IPR040287">
    <property type="entry name" value="RGM"/>
</dbReference>
<sequence length="117" mass="13145">MSFEESHLRVNGHPLSEPIDDGQGQVSAILGHRLPCTSLVQAWPGYTLETANTQCYEKMPVKDIYFQSCVFNLLTTGDANFTTTTNSPLEDVEALHPRKERWHIFPSSGNGTPPWRQ</sequence>
<evidence type="ECO:0000313" key="3">
    <source>
        <dbReference type="EMBL" id="MBZ3881691.1"/>
    </source>
</evidence>
<feature type="region of interest" description="Disordered" evidence="1">
    <location>
        <begin position="1"/>
        <end position="22"/>
    </location>
</feature>
<dbReference type="PANTHER" id="PTHR31428">
    <property type="entry name" value="RGM DOMAIN FAMILY MEMBER DRAG-1"/>
    <property type="match status" value="1"/>
</dbReference>
<gene>
    <name evidence="3" type="ORF">SUZIE_164205</name>
</gene>
<dbReference type="Proteomes" id="UP001166674">
    <property type="component" value="Unassembled WGS sequence"/>
</dbReference>
<evidence type="ECO:0000313" key="4">
    <source>
        <dbReference type="Proteomes" id="UP001166674"/>
    </source>
</evidence>
<protein>
    <submittedName>
        <fullName evidence="3">RGM domain family member B</fullName>
    </submittedName>
</protein>
<dbReference type="GO" id="GO:0005886">
    <property type="term" value="C:plasma membrane"/>
    <property type="evidence" value="ECO:0007669"/>
    <property type="project" value="TreeGrafter"/>
</dbReference>
<dbReference type="GO" id="GO:0030509">
    <property type="term" value="P:BMP signaling pathway"/>
    <property type="evidence" value="ECO:0007669"/>
    <property type="project" value="TreeGrafter"/>
</dbReference>
<keyword evidence="4" id="KW-1185">Reference proteome</keyword>
<accession>A0AA41N0V3</accession>
<proteinExistence type="predicted"/>
<dbReference type="Pfam" id="PF06534">
    <property type="entry name" value="RGM_C"/>
    <property type="match status" value="1"/>
</dbReference>